<dbReference type="SMART" id="SM00382">
    <property type="entry name" value="AAA"/>
    <property type="match status" value="1"/>
</dbReference>
<dbReference type="EMBL" id="JABURA010000001">
    <property type="protein sequence ID" value="NUB93232.1"/>
    <property type="molecule type" value="Genomic_DNA"/>
</dbReference>
<dbReference type="SUPFAM" id="SSF52540">
    <property type="entry name" value="P-loop containing nucleoside triphosphate hydrolases"/>
    <property type="match status" value="1"/>
</dbReference>
<keyword evidence="8 9" id="KW-0472">Membrane</keyword>
<accession>A0A8J8GRJ5</accession>
<dbReference type="PANTHER" id="PTHR43394:SF1">
    <property type="entry name" value="ATP-BINDING CASSETTE SUB-FAMILY B MEMBER 10, MITOCHONDRIAL"/>
    <property type="match status" value="1"/>
</dbReference>
<dbReference type="GO" id="GO:0015421">
    <property type="term" value="F:ABC-type oligopeptide transporter activity"/>
    <property type="evidence" value="ECO:0007669"/>
    <property type="project" value="TreeGrafter"/>
</dbReference>
<dbReference type="Proteomes" id="UP000728647">
    <property type="component" value="Unassembled WGS sequence"/>
</dbReference>
<gene>
    <name evidence="12" type="ORF">HT576_19695</name>
</gene>
<dbReference type="RefSeq" id="WP_174702883.1">
    <property type="nucleotide sequence ID" value="NZ_JABURA010000001.1"/>
</dbReference>
<keyword evidence="4 9" id="KW-0812">Transmembrane</keyword>
<dbReference type="FunFam" id="3.40.50.300:FF:000221">
    <property type="entry name" value="Multidrug ABC transporter ATP-binding protein"/>
    <property type="match status" value="1"/>
</dbReference>
<dbReference type="InterPro" id="IPR036640">
    <property type="entry name" value="ABC1_TM_sf"/>
</dbReference>
<feature type="domain" description="ABC transporter" evidence="10">
    <location>
        <begin position="359"/>
        <end position="593"/>
    </location>
</feature>
<dbReference type="InterPro" id="IPR017871">
    <property type="entry name" value="ABC_transporter-like_CS"/>
</dbReference>
<evidence type="ECO:0000313" key="12">
    <source>
        <dbReference type="EMBL" id="NUB93232.1"/>
    </source>
</evidence>
<feature type="transmembrane region" description="Helical" evidence="9">
    <location>
        <begin position="84"/>
        <end position="108"/>
    </location>
</feature>
<feature type="transmembrane region" description="Helical" evidence="9">
    <location>
        <begin position="273"/>
        <end position="295"/>
    </location>
</feature>
<evidence type="ECO:0000259" key="10">
    <source>
        <dbReference type="PROSITE" id="PS50893"/>
    </source>
</evidence>
<evidence type="ECO:0000256" key="4">
    <source>
        <dbReference type="ARBA" id="ARBA00022692"/>
    </source>
</evidence>
<evidence type="ECO:0000256" key="6">
    <source>
        <dbReference type="ARBA" id="ARBA00022840"/>
    </source>
</evidence>
<dbReference type="InterPro" id="IPR027417">
    <property type="entry name" value="P-loop_NTPase"/>
</dbReference>
<feature type="domain" description="ABC transmembrane type-1" evidence="11">
    <location>
        <begin position="28"/>
        <end position="326"/>
    </location>
</feature>
<keyword evidence="7 9" id="KW-1133">Transmembrane helix</keyword>
<keyword evidence="2" id="KW-0813">Transport</keyword>
<dbReference type="InterPro" id="IPR039421">
    <property type="entry name" value="Type_1_exporter"/>
</dbReference>
<protein>
    <submittedName>
        <fullName evidence="12">ABC transporter ATP-binding protein</fullName>
    </submittedName>
</protein>
<dbReference type="GO" id="GO:0016887">
    <property type="term" value="F:ATP hydrolysis activity"/>
    <property type="evidence" value="ECO:0007669"/>
    <property type="project" value="InterPro"/>
</dbReference>
<comment type="caution">
    <text evidence="12">The sequence shown here is derived from an EMBL/GenBank/DDBJ whole genome shotgun (WGS) entry which is preliminary data.</text>
</comment>
<dbReference type="GO" id="GO:0005886">
    <property type="term" value="C:plasma membrane"/>
    <property type="evidence" value="ECO:0007669"/>
    <property type="project" value="UniProtKB-SubCell"/>
</dbReference>
<feature type="transmembrane region" description="Helical" evidence="9">
    <location>
        <begin position="165"/>
        <end position="182"/>
    </location>
</feature>
<keyword evidence="5" id="KW-0547">Nucleotide-binding</keyword>
<evidence type="ECO:0000256" key="5">
    <source>
        <dbReference type="ARBA" id="ARBA00022741"/>
    </source>
</evidence>
<dbReference type="Gene3D" id="3.40.50.300">
    <property type="entry name" value="P-loop containing nucleotide triphosphate hydrolases"/>
    <property type="match status" value="1"/>
</dbReference>
<evidence type="ECO:0000313" key="13">
    <source>
        <dbReference type="Proteomes" id="UP000728647"/>
    </source>
</evidence>
<dbReference type="PROSITE" id="PS00211">
    <property type="entry name" value="ABC_TRANSPORTER_1"/>
    <property type="match status" value="1"/>
</dbReference>
<reference evidence="12" key="1">
    <citation type="submission" date="2020-06" db="EMBL/GenBank/DDBJ databases">
        <title>Haloterrigena sp. nov., an extremely halophilic archaeon isolated from a saline sediment.</title>
        <authorList>
            <person name="Liu B.-B."/>
        </authorList>
    </citation>
    <scope>NUCLEOTIDE SEQUENCE</scope>
    <source>
        <strain evidence="12">SYSU A121-1</strain>
    </source>
</reference>
<name>A0A8J8GRJ5_9EURY</name>
<dbReference type="Pfam" id="PF00005">
    <property type="entry name" value="ABC_tran"/>
    <property type="match status" value="1"/>
</dbReference>
<feature type="transmembrane region" description="Helical" evidence="9">
    <location>
        <begin position="25"/>
        <end position="52"/>
    </location>
</feature>
<dbReference type="GO" id="GO:0005524">
    <property type="term" value="F:ATP binding"/>
    <property type="evidence" value="ECO:0007669"/>
    <property type="project" value="UniProtKB-KW"/>
</dbReference>
<evidence type="ECO:0000256" key="9">
    <source>
        <dbReference type="SAM" id="Phobius"/>
    </source>
</evidence>
<dbReference type="InterPro" id="IPR003593">
    <property type="entry name" value="AAA+_ATPase"/>
</dbReference>
<dbReference type="InterPro" id="IPR011527">
    <property type="entry name" value="ABC1_TM_dom"/>
</dbReference>
<keyword evidence="3" id="KW-1003">Cell membrane</keyword>
<dbReference type="InterPro" id="IPR003439">
    <property type="entry name" value="ABC_transporter-like_ATP-bd"/>
</dbReference>
<dbReference type="PANTHER" id="PTHR43394">
    <property type="entry name" value="ATP-DEPENDENT PERMEASE MDL1, MITOCHONDRIAL"/>
    <property type="match status" value="1"/>
</dbReference>
<comment type="subcellular location">
    <subcellularLocation>
        <location evidence="1">Cell membrane</location>
        <topology evidence="1">Multi-pass membrane protein</topology>
    </subcellularLocation>
</comment>
<dbReference type="SUPFAM" id="SSF90123">
    <property type="entry name" value="ABC transporter transmembrane region"/>
    <property type="match status" value="1"/>
</dbReference>
<dbReference type="Gene3D" id="1.20.1560.10">
    <property type="entry name" value="ABC transporter type 1, transmembrane domain"/>
    <property type="match status" value="1"/>
</dbReference>
<keyword evidence="6 12" id="KW-0067">ATP-binding</keyword>
<dbReference type="PROSITE" id="PS50893">
    <property type="entry name" value="ABC_TRANSPORTER_2"/>
    <property type="match status" value="1"/>
</dbReference>
<proteinExistence type="predicted"/>
<dbReference type="OrthoDB" id="121502at2157"/>
<evidence type="ECO:0000256" key="3">
    <source>
        <dbReference type="ARBA" id="ARBA00022475"/>
    </source>
</evidence>
<evidence type="ECO:0000256" key="2">
    <source>
        <dbReference type="ARBA" id="ARBA00022448"/>
    </source>
</evidence>
<evidence type="ECO:0000256" key="7">
    <source>
        <dbReference type="ARBA" id="ARBA00022989"/>
    </source>
</evidence>
<dbReference type="AlphaFoldDB" id="A0A8J8GRJ5"/>
<evidence type="ECO:0000256" key="1">
    <source>
        <dbReference type="ARBA" id="ARBA00004651"/>
    </source>
</evidence>
<dbReference type="Pfam" id="PF00664">
    <property type="entry name" value="ABC_membrane"/>
    <property type="match status" value="1"/>
</dbReference>
<feature type="transmembrane region" description="Helical" evidence="9">
    <location>
        <begin position="188"/>
        <end position="205"/>
    </location>
</feature>
<evidence type="ECO:0000256" key="8">
    <source>
        <dbReference type="ARBA" id="ARBA00023136"/>
    </source>
</evidence>
<evidence type="ECO:0000259" key="11">
    <source>
        <dbReference type="PROSITE" id="PS50929"/>
    </source>
</evidence>
<organism evidence="12 13">
    <name type="scientific">Haloterrigena gelatinilytica</name>
    <dbReference type="NCBI Taxonomy" id="2741724"/>
    <lineage>
        <taxon>Archaea</taxon>
        <taxon>Methanobacteriati</taxon>
        <taxon>Methanobacteriota</taxon>
        <taxon>Stenosarchaea group</taxon>
        <taxon>Halobacteria</taxon>
        <taxon>Halobacteriales</taxon>
        <taxon>Natrialbaceae</taxon>
        <taxon>Haloterrigena</taxon>
    </lineage>
</organism>
<sequence>MTDTTNLSWREKLQALKRVAKYRPFFTAVIVVLGAFAAGLEALGLGFIYPILEVAQSDGAVDGGGPVIETFLATYELLGFPFSLGYLILGVALVMIVRYSMSFIVAWLRVMLAKHYEKELRTRTFSKTLNANVSYFDEEGSDNVLNAIITETRYSGQVIKVGVQTLEYVFLVLTYTAVMLYITPFMTLLAIVLLGGLTVILRVIIEPAVTVGSRVATANEQVQQSVQAGTQGIRDVKLFGLTDEVFSSFDESVKRYADSEVDLQRNEAAITNFYQLASALTIFILIYVGFVYSGLSLGELGIFLIAMFQLAPRVSTLNTLVYSLEGKISHLARTHSFLDELSSQQETDGDRPVESVKQIEFNDVHFSYDGSEQILRGTSFEAERGKFIAFVGQSGAGKSTIVSLLARMYDPDQGEIRADGVSIEEYDLKEWRKQIAVVRQQPFIFNDTLEGNVTIGNRDATRRDVEQVCQIAKVDEFVDDLPDGYDSQLGDDGVRLSGGQRQRVALARALLKDADFLVLDEATSDLDSNLEREVQDAIESMDRDYGIIAIAHRLSTVKNADCIHTVEDGEIIESGTHDELIENEGQYSKLYEIQSKA</sequence>
<dbReference type="PROSITE" id="PS50929">
    <property type="entry name" value="ABC_TM1F"/>
    <property type="match status" value="1"/>
</dbReference>